<keyword evidence="4 8" id="KW-0560">Oxidoreductase</keyword>
<dbReference type="PANTHER" id="PTHR24286">
    <property type="entry name" value="CYTOCHROME P450 26"/>
    <property type="match status" value="1"/>
</dbReference>
<dbReference type="PRINTS" id="PR00385">
    <property type="entry name" value="P450"/>
</dbReference>
<dbReference type="PRINTS" id="PR00465">
    <property type="entry name" value="EP450IV"/>
</dbReference>
<keyword evidence="11" id="KW-1185">Reference proteome</keyword>
<evidence type="ECO:0000256" key="9">
    <source>
        <dbReference type="SAM" id="Phobius"/>
    </source>
</evidence>
<dbReference type="InterPro" id="IPR017972">
    <property type="entry name" value="Cyt_P450_CS"/>
</dbReference>
<dbReference type="InterPro" id="IPR001128">
    <property type="entry name" value="Cyt_P450"/>
</dbReference>
<dbReference type="GO" id="GO:0004497">
    <property type="term" value="F:monooxygenase activity"/>
    <property type="evidence" value="ECO:0007669"/>
    <property type="project" value="UniProtKB-KW"/>
</dbReference>
<evidence type="ECO:0000256" key="8">
    <source>
        <dbReference type="RuleBase" id="RU000461"/>
    </source>
</evidence>
<evidence type="ECO:0000256" key="6">
    <source>
        <dbReference type="ARBA" id="ARBA00023033"/>
    </source>
</evidence>
<feature type="binding site" description="axial binding residue" evidence="7">
    <location>
        <position position="473"/>
    </location>
    <ligand>
        <name>heme</name>
        <dbReference type="ChEBI" id="CHEBI:30413"/>
    </ligand>
    <ligandPart>
        <name>Fe</name>
        <dbReference type="ChEBI" id="CHEBI:18248"/>
    </ligandPart>
</feature>
<keyword evidence="6 8" id="KW-0503">Monooxygenase</keyword>
<dbReference type="STRING" id="6573.A0A210PP58"/>
<dbReference type="GO" id="GO:0005506">
    <property type="term" value="F:iron ion binding"/>
    <property type="evidence" value="ECO:0007669"/>
    <property type="project" value="InterPro"/>
</dbReference>
<dbReference type="AlphaFoldDB" id="A0A210PP58"/>
<dbReference type="SUPFAM" id="SSF48264">
    <property type="entry name" value="Cytochrome P450"/>
    <property type="match status" value="1"/>
</dbReference>
<keyword evidence="2 7" id="KW-0349">Heme</keyword>
<dbReference type="GO" id="GO:0016125">
    <property type="term" value="P:sterol metabolic process"/>
    <property type="evidence" value="ECO:0007669"/>
    <property type="project" value="TreeGrafter"/>
</dbReference>
<keyword evidence="3 7" id="KW-0479">Metal-binding</keyword>
<dbReference type="Proteomes" id="UP000242188">
    <property type="component" value="Unassembled WGS sequence"/>
</dbReference>
<evidence type="ECO:0000256" key="1">
    <source>
        <dbReference type="ARBA" id="ARBA00010617"/>
    </source>
</evidence>
<comment type="cofactor">
    <cofactor evidence="7">
        <name>heme</name>
        <dbReference type="ChEBI" id="CHEBI:30413"/>
    </cofactor>
</comment>
<evidence type="ECO:0000256" key="2">
    <source>
        <dbReference type="ARBA" id="ARBA00022617"/>
    </source>
</evidence>
<dbReference type="OrthoDB" id="1372046at2759"/>
<dbReference type="Pfam" id="PF00067">
    <property type="entry name" value="p450"/>
    <property type="match status" value="1"/>
</dbReference>
<dbReference type="Gene3D" id="1.10.630.10">
    <property type="entry name" value="Cytochrome P450"/>
    <property type="match status" value="1"/>
</dbReference>
<name>A0A210PP58_MIZYE</name>
<protein>
    <submittedName>
        <fullName evidence="10">Cytochrome P450 26A1</fullName>
    </submittedName>
</protein>
<keyword evidence="5 7" id="KW-0408">Iron</keyword>
<evidence type="ECO:0000256" key="5">
    <source>
        <dbReference type="ARBA" id="ARBA00023004"/>
    </source>
</evidence>
<evidence type="ECO:0000256" key="4">
    <source>
        <dbReference type="ARBA" id="ARBA00023002"/>
    </source>
</evidence>
<evidence type="ECO:0000256" key="7">
    <source>
        <dbReference type="PIRSR" id="PIRSR602403-1"/>
    </source>
</evidence>
<evidence type="ECO:0000313" key="11">
    <source>
        <dbReference type="Proteomes" id="UP000242188"/>
    </source>
</evidence>
<proteinExistence type="inferred from homology"/>
<gene>
    <name evidence="10" type="ORF">KP79_PYT17188</name>
</gene>
<dbReference type="InterPro" id="IPR002403">
    <property type="entry name" value="Cyt_P450_E_grp-IV"/>
</dbReference>
<evidence type="ECO:0000256" key="3">
    <source>
        <dbReference type="ARBA" id="ARBA00022723"/>
    </source>
</evidence>
<reference evidence="10 11" key="1">
    <citation type="journal article" date="2017" name="Nat. Ecol. Evol.">
        <title>Scallop genome provides insights into evolution of bilaterian karyotype and development.</title>
        <authorList>
            <person name="Wang S."/>
            <person name="Zhang J."/>
            <person name="Jiao W."/>
            <person name="Li J."/>
            <person name="Xun X."/>
            <person name="Sun Y."/>
            <person name="Guo X."/>
            <person name="Huan P."/>
            <person name="Dong B."/>
            <person name="Zhang L."/>
            <person name="Hu X."/>
            <person name="Sun X."/>
            <person name="Wang J."/>
            <person name="Zhao C."/>
            <person name="Wang Y."/>
            <person name="Wang D."/>
            <person name="Huang X."/>
            <person name="Wang R."/>
            <person name="Lv J."/>
            <person name="Li Y."/>
            <person name="Zhang Z."/>
            <person name="Liu B."/>
            <person name="Lu W."/>
            <person name="Hui Y."/>
            <person name="Liang J."/>
            <person name="Zhou Z."/>
            <person name="Hou R."/>
            <person name="Li X."/>
            <person name="Liu Y."/>
            <person name="Li H."/>
            <person name="Ning X."/>
            <person name="Lin Y."/>
            <person name="Zhao L."/>
            <person name="Xing Q."/>
            <person name="Dou J."/>
            <person name="Li Y."/>
            <person name="Mao J."/>
            <person name="Guo H."/>
            <person name="Dou H."/>
            <person name="Li T."/>
            <person name="Mu C."/>
            <person name="Jiang W."/>
            <person name="Fu Q."/>
            <person name="Fu X."/>
            <person name="Miao Y."/>
            <person name="Liu J."/>
            <person name="Yu Q."/>
            <person name="Li R."/>
            <person name="Liao H."/>
            <person name="Li X."/>
            <person name="Kong Y."/>
            <person name="Jiang Z."/>
            <person name="Chourrout D."/>
            <person name="Li R."/>
            <person name="Bao Z."/>
        </authorList>
    </citation>
    <scope>NUCLEOTIDE SEQUENCE [LARGE SCALE GENOMIC DNA]</scope>
    <source>
        <strain evidence="10 11">PY_sf001</strain>
    </source>
</reference>
<dbReference type="PANTHER" id="PTHR24286:SF384">
    <property type="entry name" value="P450, PUTATIVE (EUROFUNG)-RELATED"/>
    <property type="match status" value="1"/>
</dbReference>
<organism evidence="10 11">
    <name type="scientific">Mizuhopecten yessoensis</name>
    <name type="common">Japanese scallop</name>
    <name type="synonym">Patinopecten yessoensis</name>
    <dbReference type="NCBI Taxonomy" id="6573"/>
    <lineage>
        <taxon>Eukaryota</taxon>
        <taxon>Metazoa</taxon>
        <taxon>Spiralia</taxon>
        <taxon>Lophotrochozoa</taxon>
        <taxon>Mollusca</taxon>
        <taxon>Bivalvia</taxon>
        <taxon>Autobranchia</taxon>
        <taxon>Pteriomorphia</taxon>
        <taxon>Pectinida</taxon>
        <taxon>Pectinoidea</taxon>
        <taxon>Pectinidae</taxon>
        <taxon>Mizuhopecten</taxon>
    </lineage>
</organism>
<dbReference type="PROSITE" id="PS00086">
    <property type="entry name" value="CYTOCHROME_P450"/>
    <property type="match status" value="1"/>
</dbReference>
<keyword evidence="9" id="KW-0472">Membrane</keyword>
<keyword evidence="9" id="KW-0812">Transmembrane</keyword>
<dbReference type="InterPro" id="IPR036396">
    <property type="entry name" value="Cyt_P450_sf"/>
</dbReference>
<dbReference type="GO" id="GO:0020037">
    <property type="term" value="F:heme binding"/>
    <property type="evidence" value="ECO:0007669"/>
    <property type="project" value="InterPro"/>
</dbReference>
<keyword evidence="9" id="KW-1133">Transmembrane helix</keyword>
<evidence type="ECO:0000313" key="10">
    <source>
        <dbReference type="EMBL" id="OWF38262.1"/>
    </source>
</evidence>
<comment type="caution">
    <text evidence="10">The sequence shown here is derived from an EMBL/GenBank/DDBJ whole genome shotgun (WGS) entry which is preliminary data.</text>
</comment>
<comment type="similarity">
    <text evidence="1 8">Belongs to the cytochrome P450 family.</text>
</comment>
<feature type="transmembrane region" description="Helical" evidence="9">
    <location>
        <begin position="49"/>
        <end position="78"/>
    </location>
</feature>
<dbReference type="GO" id="GO:0034653">
    <property type="term" value="P:retinoic acid catabolic process"/>
    <property type="evidence" value="ECO:0007669"/>
    <property type="project" value="UniProtKB-ARBA"/>
</dbReference>
<dbReference type="EMBL" id="NEDP02005569">
    <property type="protein sequence ID" value="OWF38262.1"/>
    <property type="molecule type" value="Genomic_DNA"/>
</dbReference>
<accession>A0A210PP58</accession>
<sequence length="534" mass="59980">MSEASVLFFPMMNRSFVLSSCLENCSVRTLTAIRHTDEHLGIPRSAVILLVYLIDGIILPVICPAILFAVSTILWNIYVSCSRDPSCSLPLPPGSSGLPVIGETLQFIMKGRKFFDEKRRKHGNIYRTHMLGKPTIRIVGIKGVKQIMAGENFRVTTEWPRSTRMLLGEGSLSSSTGLTHSIRKKAILRAFTHEAISSYTPVVLEVVRDYISSWCDRASILGYKEFRSMNFELTCRVLLGIDMDRPEKTRLMGHFETFLGSLFSLPVCVPGLGLYKGMKARDALLQKIEQCIKEKQGSGSPHSFMDALSLMMDIEGEEKLTLDEAKDVGLELLFAGHETTSSAACTLVLQLTKHPKVMLKIVDELARYGLTDSLDVDIPYETVNKLKYTRDVVKEVLRLTPPIGGGYRKALRTFEIEGYQVPKDWAVVYSIRDSHESSEFIDSPEKFDPDRWSNLDVEERQHFLAFGGGKRGCAGKEFALLVLKMLAIELSRSCSWTVPNTDPPMKCLPIPYPTDNLPMQFSGLYQMRQRSLTV</sequence>
<dbReference type="GO" id="GO:0016705">
    <property type="term" value="F:oxidoreductase activity, acting on paired donors, with incorporation or reduction of molecular oxygen"/>
    <property type="evidence" value="ECO:0007669"/>
    <property type="project" value="InterPro"/>
</dbReference>